<feature type="compositionally biased region" description="Polar residues" evidence="1">
    <location>
        <begin position="161"/>
        <end position="175"/>
    </location>
</feature>
<gene>
    <name evidence="2" type="ORF">ARMGADRAFT_492663</name>
</gene>
<dbReference type="OMA" id="EMVECEV"/>
<dbReference type="AlphaFoldDB" id="A0A2H3EFQ3"/>
<proteinExistence type="predicted"/>
<feature type="compositionally biased region" description="Low complexity" evidence="1">
    <location>
        <begin position="367"/>
        <end position="382"/>
    </location>
</feature>
<organism evidence="2 3">
    <name type="scientific">Armillaria gallica</name>
    <name type="common">Bulbous honey fungus</name>
    <name type="synonym">Armillaria bulbosa</name>
    <dbReference type="NCBI Taxonomy" id="47427"/>
    <lineage>
        <taxon>Eukaryota</taxon>
        <taxon>Fungi</taxon>
        <taxon>Dikarya</taxon>
        <taxon>Basidiomycota</taxon>
        <taxon>Agaricomycotina</taxon>
        <taxon>Agaricomycetes</taxon>
        <taxon>Agaricomycetidae</taxon>
        <taxon>Agaricales</taxon>
        <taxon>Marasmiineae</taxon>
        <taxon>Physalacriaceae</taxon>
        <taxon>Armillaria</taxon>
    </lineage>
</organism>
<reference evidence="3" key="1">
    <citation type="journal article" date="2017" name="Nat. Ecol. Evol.">
        <title>Genome expansion and lineage-specific genetic innovations in the forest pathogenic fungi Armillaria.</title>
        <authorList>
            <person name="Sipos G."/>
            <person name="Prasanna A.N."/>
            <person name="Walter M.C."/>
            <person name="O'Connor E."/>
            <person name="Balint B."/>
            <person name="Krizsan K."/>
            <person name="Kiss B."/>
            <person name="Hess J."/>
            <person name="Varga T."/>
            <person name="Slot J."/>
            <person name="Riley R."/>
            <person name="Boka B."/>
            <person name="Rigling D."/>
            <person name="Barry K."/>
            <person name="Lee J."/>
            <person name="Mihaltcheva S."/>
            <person name="LaButti K."/>
            <person name="Lipzen A."/>
            <person name="Waldron R."/>
            <person name="Moloney N.M."/>
            <person name="Sperisen C."/>
            <person name="Kredics L."/>
            <person name="Vagvoelgyi C."/>
            <person name="Patrignani A."/>
            <person name="Fitzpatrick D."/>
            <person name="Nagy I."/>
            <person name="Doyle S."/>
            <person name="Anderson J.B."/>
            <person name="Grigoriev I.V."/>
            <person name="Gueldener U."/>
            <person name="Muensterkoetter M."/>
            <person name="Nagy L.G."/>
        </authorList>
    </citation>
    <scope>NUCLEOTIDE SEQUENCE [LARGE SCALE GENOMIC DNA]</scope>
    <source>
        <strain evidence="3">Ar21-2</strain>
    </source>
</reference>
<dbReference type="InParanoid" id="A0A2H3EFQ3"/>
<evidence type="ECO:0000313" key="3">
    <source>
        <dbReference type="Proteomes" id="UP000217790"/>
    </source>
</evidence>
<name>A0A2H3EFQ3_ARMGA</name>
<dbReference type="PANTHER" id="PTHR12507">
    <property type="entry name" value="REDUCED GROWTH PHENOTYPE 1 RGP1, YEAST -RELATED"/>
    <property type="match status" value="1"/>
</dbReference>
<feature type="region of interest" description="Disordered" evidence="1">
    <location>
        <begin position="234"/>
        <end position="284"/>
    </location>
</feature>
<sequence length="886" mass="95537">MTTSSNEPDAALRITVTPSQSSYFAGEPFAVTITFTNTHSPEAPVQPRSASHTHKKGAHSISSAPISRPPTSPGIRTPNPFVPKRTRRGDAPPSRKGLIGHSIGPRGSDTLPDLIEQRRKRLLAKSLSVAIAPHELEDELADVPRSASFLQRGFDDGPYISPTSPNVSSPLSRSDTLPLAANHPHARKDSLLDGQLSLREMTSPTSVSSPYTPTSSTSTFSLVLDPIIESTGVPYPPAPSVSSPRIETQSSHLPSNAVHAYPSSYRPSRRPAQIGLGQPPPDTRLRIPPRTAFSSTFPQTNTELILYSYVQLTGSLTITTTPTSLEQTQTLNSLRSSLLRRPVVGGGSMDITSSQNLRPRNRRAHSRSSSISSGIMSLLSPSPSTPHFPSTPGPSSGSLHIRTPSTSSPLSPSSSWMGFGPIEDIDPDTPLPIIEIQPVMLAVDLSLLPGESRTYTYTVSLPSNLPPTFRGRSFKFSYELTVGTCRAGSTSSNSISRVMKVPIRMYNNVQGPKVGRVPRPYDLLWPVKTRIDISGSVVEDTQLQKKAKAGTGSLEEVKSYARHLLLSIPDANINGARIKMPPETVGGGREWRRHYSHPEEGSGGLTGCREAVEILTRIPKKASYDVTKDSVKVAVLTFTKSAYRLGETIQGVVELNERTSRSRVLQMSAMLETQEHLPSSIASPSNSRHLRRVHAEYHSSFTLSTLRTTFSLDIPSDGSPAFQISIGDDFPTTLGGLEWKVRLCLLVSIAAESSHAGSEGVRMKSLVRDGPEGEWGASWWATKSIAPMEKPVVPARPPQPQGWAAYLAASILGTGENEYHDGDEEEVEVIDGIKADPGGGVGVGVDFGGGREGWKAVKVETVECEVPVKVWPGNTAFKALDVVFTV</sequence>
<protein>
    <submittedName>
        <fullName evidence="2">Rgp1-domain-containing protein</fullName>
    </submittedName>
</protein>
<dbReference type="InterPro" id="IPR014848">
    <property type="entry name" value="Rgp1"/>
</dbReference>
<feature type="compositionally biased region" description="Polar residues" evidence="1">
    <location>
        <begin position="245"/>
        <end position="254"/>
    </location>
</feature>
<feature type="region of interest" description="Disordered" evidence="1">
    <location>
        <begin position="37"/>
        <end position="111"/>
    </location>
</feature>
<feature type="compositionally biased region" description="Low complexity" evidence="1">
    <location>
        <begin position="393"/>
        <end position="414"/>
    </location>
</feature>
<dbReference type="Proteomes" id="UP000217790">
    <property type="component" value="Unassembled WGS sequence"/>
</dbReference>
<feature type="region of interest" description="Disordered" evidence="1">
    <location>
        <begin position="343"/>
        <end position="414"/>
    </location>
</feature>
<dbReference type="Pfam" id="PF08737">
    <property type="entry name" value="Rgp1"/>
    <property type="match status" value="1"/>
</dbReference>
<evidence type="ECO:0000256" key="1">
    <source>
        <dbReference type="SAM" id="MobiDB-lite"/>
    </source>
</evidence>
<feature type="compositionally biased region" description="Pro residues" evidence="1">
    <location>
        <begin position="383"/>
        <end position="392"/>
    </location>
</feature>
<dbReference type="EMBL" id="KZ293647">
    <property type="protein sequence ID" value="PBK99173.1"/>
    <property type="molecule type" value="Genomic_DNA"/>
</dbReference>
<keyword evidence="3" id="KW-1185">Reference proteome</keyword>
<accession>A0A2H3EFQ3</accession>
<dbReference type="OrthoDB" id="1918at2759"/>
<dbReference type="STRING" id="47427.A0A2H3EFQ3"/>
<feature type="region of interest" description="Disordered" evidence="1">
    <location>
        <begin position="153"/>
        <end position="189"/>
    </location>
</feature>
<evidence type="ECO:0000313" key="2">
    <source>
        <dbReference type="EMBL" id="PBK99173.1"/>
    </source>
</evidence>